<comment type="caution">
    <text evidence="2">The sequence shown here is derived from an EMBL/GenBank/DDBJ whole genome shotgun (WGS) entry which is preliminary data.</text>
</comment>
<evidence type="ECO:0000313" key="3">
    <source>
        <dbReference type="Proteomes" id="UP001169719"/>
    </source>
</evidence>
<dbReference type="InterPro" id="IPR029044">
    <property type="entry name" value="Nucleotide-diphossugar_trans"/>
</dbReference>
<keyword evidence="2" id="KW-0808">Transferase</keyword>
<proteinExistence type="predicted"/>
<dbReference type="Pfam" id="PF00535">
    <property type="entry name" value="Glycos_transf_2"/>
    <property type="match status" value="1"/>
</dbReference>
<protein>
    <submittedName>
        <fullName evidence="2">Glycosyltransferase</fullName>
        <ecNumber evidence="2">2.4.-.-</ecNumber>
    </submittedName>
</protein>
<dbReference type="InterPro" id="IPR001173">
    <property type="entry name" value="Glyco_trans_2-like"/>
</dbReference>
<feature type="domain" description="Glycosyltransferase 2-like" evidence="1">
    <location>
        <begin position="6"/>
        <end position="147"/>
    </location>
</feature>
<dbReference type="Proteomes" id="UP001169719">
    <property type="component" value="Unassembled WGS sequence"/>
</dbReference>
<dbReference type="PANTHER" id="PTHR43685:SF2">
    <property type="entry name" value="GLYCOSYLTRANSFERASE 2-LIKE DOMAIN-CONTAINING PROTEIN"/>
    <property type="match status" value="1"/>
</dbReference>
<dbReference type="EC" id="2.4.-.-" evidence="2"/>
<organism evidence="2 3">
    <name type="scientific">Vibrio agarivorans</name>
    <dbReference type="NCBI Taxonomy" id="153622"/>
    <lineage>
        <taxon>Bacteria</taxon>
        <taxon>Pseudomonadati</taxon>
        <taxon>Pseudomonadota</taxon>
        <taxon>Gammaproteobacteria</taxon>
        <taxon>Vibrionales</taxon>
        <taxon>Vibrionaceae</taxon>
        <taxon>Vibrio</taxon>
    </lineage>
</organism>
<dbReference type="Gene3D" id="3.90.550.10">
    <property type="entry name" value="Spore Coat Polysaccharide Biosynthesis Protein SpsA, Chain A"/>
    <property type="match status" value="1"/>
</dbReference>
<keyword evidence="2" id="KW-0328">Glycosyltransferase</keyword>
<dbReference type="InterPro" id="IPR050834">
    <property type="entry name" value="Glycosyltransf_2"/>
</dbReference>
<evidence type="ECO:0000259" key="1">
    <source>
        <dbReference type="Pfam" id="PF00535"/>
    </source>
</evidence>
<dbReference type="CDD" id="cd00761">
    <property type="entry name" value="Glyco_tranf_GTA_type"/>
    <property type="match status" value="1"/>
</dbReference>
<dbReference type="SUPFAM" id="SSF53448">
    <property type="entry name" value="Nucleotide-diphospho-sugar transferases"/>
    <property type="match status" value="1"/>
</dbReference>
<dbReference type="GO" id="GO:0016757">
    <property type="term" value="F:glycosyltransferase activity"/>
    <property type="evidence" value="ECO:0007669"/>
    <property type="project" value="UniProtKB-KW"/>
</dbReference>
<name>A0ABT7Y3F9_9VIBR</name>
<reference evidence="2" key="1">
    <citation type="submission" date="2024-05" db="EMBL/GenBank/DDBJ databases">
        <title>Genome Sequences of Four Agar- Degrading Marine Bacteria.</title>
        <authorList>
            <person name="Phillips E.K."/>
            <person name="Shaffer J.C."/>
            <person name="Henson M.W."/>
            <person name="Temperton B."/>
            <person name="Thrash C.J."/>
            <person name="Martin M.O."/>
        </authorList>
    </citation>
    <scope>NUCLEOTIDE SEQUENCE</scope>
    <source>
        <strain evidence="2">EKP203</strain>
    </source>
</reference>
<sequence length="301" mass="34086">MRVNLCVCTFRRASLKETLNSIDAMIIPEGVTLSIVVADNDIAPSAQSIVHEFNSHSPLSTHYVHAPKQNISIARNACLEHCDGDWVGFIDDDELIDKHWLVAMQTATENSKHGIFLGPVKALYQPNHRQNWMTKGAFHDTTPTFRNGDICSGYTCNVLIRYSDPKVRSMRFDERFGRTGGEDTLMFEQLQAQGLSMTYVEGALVQEPVPDSRSSLRWLLQRRFRFGQTHARVLLEDNLSILTRVRHVTLAAGKALFCYLSALVMAFDAVKWRRWAIRGALHLGVISRMLKNKDIELYGHA</sequence>
<dbReference type="RefSeq" id="WP_289962623.1">
    <property type="nucleotide sequence ID" value="NZ_JAUEOZ010000002.1"/>
</dbReference>
<keyword evidence="3" id="KW-1185">Reference proteome</keyword>
<dbReference type="PANTHER" id="PTHR43685">
    <property type="entry name" value="GLYCOSYLTRANSFERASE"/>
    <property type="match status" value="1"/>
</dbReference>
<dbReference type="EMBL" id="JAUEOZ010000002">
    <property type="protein sequence ID" value="MDN2482550.1"/>
    <property type="molecule type" value="Genomic_DNA"/>
</dbReference>
<evidence type="ECO:0000313" key="2">
    <source>
        <dbReference type="EMBL" id="MDN2482550.1"/>
    </source>
</evidence>
<gene>
    <name evidence="2" type="ORF">QWJ08_14515</name>
</gene>
<accession>A0ABT7Y3F9</accession>